<evidence type="ECO:0000313" key="3">
    <source>
        <dbReference type="Proteomes" id="UP001233172"/>
    </source>
</evidence>
<organism evidence="2 3">
    <name type="scientific">Biomphalaria pfeifferi</name>
    <name type="common">Bloodfluke planorb</name>
    <name type="synonym">Freshwater snail</name>
    <dbReference type="NCBI Taxonomy" id="112525"/>
    <lineage>
        <taxon>Eukaryota</taxon>
        <taxon>Metazoa</taxon>
        <taxon>Spiralia</taxon>
        <taxon>Lophotrochozoa</taxon>
        <taxon>Mollusca</taxon>
        <taxon>Gastropoda</taxon>
        <taxon>Heterobranchia</taxon>
        <taxon>Euthyneura</taxon>
        <taxon>Panpulmonata</taxon>
        <taxon>Hygrophila</taxon>
        <taxon>Lymnaeoidea</taxon>
        <taxon>Planorbidae</taxon>
        <taxon>Biomphalaria</taxon>
    </lineage>
</organism>
<feature type="transmembrane region" description="Helical" evidence="1">
    <location>
        <begin position="15"/>
        <end position="34"/>
    </location>
</feature>
<reference evidence="2" key="2">
    <citation type="submission" date="2023-04" db="EMBL/GenBank/DDBJ databases">
        <authorList>
            <person name="Bu L."/>
            <person name="Lu L."/>
            <person name="Laidemitt M.R."/>
            <person name="Zhang S.M."/>
            <person name="Mutuku M."/>
            <person name="Mkoji G."/>
            <person name="Steinauer M."/>
            <person name="Loker E.S."/>
        </authorList>
    </citation>
    <scope>NUCLEOTIDE SEQUENCE</scope>
    <source>
        <strain evidence="2">KasaAsao</strain>
        <tissue evidence="2">Whole Snail</tissue>
    </source>
</reference>
<keyword evidence="1" id="KW-0812">Transmembrane</keyword>
<keyword evidence="1" id="KW-1133">Transmembrane helix</keyword>
<dbReference type="Proteomes" id="UP001233172">
    <property type="component" value="Unassembled WGS sequence"/>
</dbReference>
<feature type="non-terminal residue" evidence="2">
    <location>
        <position position="1"/>
    </location>
</feature>
<evidence type="ECO:0000313" key="2">
    <source>
        <dbReference type="EMBL" id="KAK0047562.1"/>
    </source>
</evidence>
<keyword evidence="1" id="KW-0472">Membrane</keyword>
<protein>
    <submittedName>
        <fullName evidence="2">Uncharacterized protein</fullName>
    </submittedName>
</protein>
<dbReference type="AlphaFoldDB" id="A0AAD8B3V6"/>
<evidence type="ECO:0000256" key="1">
    <source>
        <dbReference type="SAM" id="Phobius"/>
    </source>
</evidence>
<dbReference type="EMBL" id="JASAOG010000149">
    <property type="protein sequence ID" value="KAK0047562.1"/>
    <property type="molecule type" value="Genomic_DNA"/>
</dbReference>
<reference evidence="2" key="1">
    <citation type="journal article" date="2023" name="PLoS Negl. Trop. Dis.">
        <title>A genome sequence for Biomphalaria pfeifferi, the major vector snail for the human-infecting parasite Schistosoma mansoni.</title>
        <authorList>
            <person name="Bu L."/>
            <person name="Lu L."/>
            <person name="Laidemitt M.R."/>
            <person name="Zhang S.M."/>
            <person name="Mutuku M."/>
            <person name="Mkoji G."/>
            <person name="Steinauer M."/>
            <person name="Loker E.S."/>
        </authorList>
    </citation>
    <scope>NUCLEOTIDE SEQUENCE</scope>
    <source>
        <strain evidence="2">KasaAsao</strain>
    </source>
</reference>
<name>A0AAD8B3V6_BIOPF</name>
<comment type="caution">
    <text evidence="2">The sequence shown here is derived from an EMBL/GenBank/DDBJ whole genome shotgun (WGS) entry which is preliminary data.</text>
</comment>
<gene>
    <name evidence="2" type="ORF">Bpfe_022989</name>
</gene>
<keyword evidence="3" id="KW-1185">Reference proteome</keyword>
<accession>A0AAD8B3V6</accession>
<sequence>KEKDTLKTSPMALEMKNLIATLVWTLSTFWTFSFRKIEMEKVKHCQYLDPLPVALPTLSSGLSVCQCCSVLTSSLS</sequence>
<proteinExistence type="predicted"/>